<dbReference type="EMBL" id="MKFT01000003">
    <property type="protein sequence ID" value="OHY95390.1"/>
    <property type="molecule type" value="Genomic_DNA"/>
</dbReference>
<organism evidence="1 2">
    <name type="scientific">Vibrio rotiferianus</name>
    <dbReference type="NCBI Taxonomy" id="190895"/>
    <lineage>
        <taxon>Bacteria</taxon>
        <taxon>Pseudomonadati</taxon>
        <taxon>Pseudomonadota</taxon>
        <taxon>Gammaproteobacteria</taxon>
        <taxon>Vibrionales</taxon>
        <taxon>Vibrionaceae</taxon>
        <taxon>Vibrio</taxon>
    </lineage>
</organism>
<gene>
    <name evidence="1" type="ORF">BI375_14150</name>
</gene>
<name>A0ABX3DBW5_9VIBR</name>
<evidence type="ECO:0000313" key="1">
    <source>
        <dbReference type="EMBL" id="OHY95390.1"/>
    </source>
</evidence>
<comment type="caution">
    <text evidence="1">The sequence shown here is derived from an EMBL/GenBank/DDBJ whole genome shotgun (WGS) entry which is preliminary data.</text>
</comment>
<dbReference type="GeneID" id="47657350"/>
<protein>
    <submittedName>
        <fullName evidence="1">Uncharacterized protein</fullName>
    </submittedName>
</protein>
<dbReference type="Proteomes" id="UP000180133">
    <property type="component" value="Unassembled WGS sequence"/>
</dbReference>
<evidence type="ECO:0000313" key="2">
    <source>
        <dbReference type="Proteomes" id="UP000180133"/>
    </source>
</evidence>
<reference evidence="1 2" key="1">
    <citation type="submission" date="2016-09" db="EMBL/GenBank/DDBJ databases">
        <title>Isolation, identification and antibiotic sensitivity analysis of bacterial pathogen from juvenile Hippocampus erectus with tail-rotted disease.</title>
        <authorList>
            <person name="Yang Q."/>
        </authorList>
    </citation>
    <scope>NUCLEOTIDE SEQUENCE [LARGE SCALE GENOMIC DNA]</scope>
    <source>
        <strain evidence="1 2">HM-10</strain>
    </source>
</reference>
<accession>A0ABX3DBW5</accession>
<dbReference type="RefSeq" id="WP_071235598.1">
    <property type="nucleotide sequence ID" value="NZ_CP018312.1"/>
</dbReference>
<proteinExistence type="predicted"/>
<keyword evidence="2" id="KW-1185">Reference proteome</keyword>
<sequence>MDTSYFPELPIEIANPIVSLYLLLDAKKDHCTSVGEQNSILELQLYLQNICHLARTTYSTPPIKIENLPMLERLIRKSFSLDRQLEAIAKHYNWPKSTDTKMVEQMNLIVKALSCENARLSH</sequence>